<evidence type="ECO:0000256" key="1">
    <source>
        <dbReference type="SAM" id="MobiDB-lite"/>
    </source>
</evidence>
<dbReference type="EMBL" id="LYUB02000002">
    <property type="protein sequence ID" value="OVF10275.1"/>
    <property type="molecule type" value="Genomic_DNA"/>
</dbReference>
<dbReference type="KEGG" id="clus:A9F13_02g00693"/>
<dbReference type="AlphaFoldDB" id="A0AA91Q3H8"/>
<evidence type="ECO:0000313" key="3">
    <source>
        <dbReference type="Proteomes" id="UP000195602"/>
    </source>
</evidence>
<organism evidence="2 3">
    <name type="scientific">Clavispora lusitaniae</name>
    <name type="common">Candida lusitaniae</name>
    <dbReference type="NCBI Taxonomy" id="36911"/>
    <lineage>
        <taxon>Eukaryota</taxon>
        <taxon>Fungi</taxon>
        <taxon>Dikarya</taxon>
        <taxon>Ascomycota</taxon>
        <taxon>Saccharomycotina</taxon>
        <taxon>Pichiomycetes</taxon>
        <taxon>Metschnikowiaceae</taxon>
        <taxon>Clavispora</taxon>
    </lineage>
</organism>
<accession>A0AA91Q3H8</accession>
<feature type="region of interest" description="Disordered" evidence="1">
    <location>
        <begin position="17"/>
        <end position="46"/>
    </location>
</feature>
<evidence type="ECO:0000313" key="2">
    <source>
        <dbReference type="EMBL" id="OVF10275.1"/>
    </source>
</evidence>
<protein>
    <submittedName>
        <fullName evidence="2">Uncharacterized protein</fullName>
    </submittedName>
</protein>
<gene>
    <name evidence="2" type="ORF">A9F13_02g00693</name>
</gene>
<comment type="caution">
    <text evidence="2">The sequence shown here is derived from an EMBL/GenBank/DDBJ whole genome shotgun (WGS) entry which is preliminary data.</text>
</comment>
<feature type="compositionally biased region" description="Basic and acidic residues" evidence="1">
    <location>
        <begin position="17"/>
        <end position="39"/>
    </location>
</feature>
<name>A0AA91Q3H8_CLALS</name>
<dbReference type="Proteomes" id="UP000195602">
    <property type="component" value="Unassembled WGS sequence"/>
</dbReference>
<proteinExistence type="predicted"/>
<sequence>MALRGFDKTIGLTFRDRDHKAGDMKRRDGEKKKQRRDGTADTPIASLRTKYPPQTIKGSFTIAF</sequence>
<reference evidence="2 3" key="1">
    <citation type="submission" date="2017-04" db="EMBL/GenBank/DDBJ databases">
        <title>Draft genome of the yeast Clavispora lusitaniae type strain CBS 6936.</title>
        <authorList>
            <person name="Durrens P."/>
            <person name="Klopp C."/>
            <person name="Biteau N."/>
            <person name="Fitton-Ouhabi V."/>
            <person name="Dementhon K."/>
            <person name="Accoceberry I."/>
            <person name="Sherman D.J."/>
            <person name="Noel T."/>
        </authorList>
    </citation>
    <scope>NUCLEOTIDE SEQUENCE [LARGE SCALE GENOMIC DNA]</scope>
    <source>
        <strain evidence="2 3">CBS 6936</strain>
    </source>
</reference>